<keyword evidence="1" id="KW-0812">Transmembrane</keyword>
<feature type="transmembrane region" description="Helical" evidence="1">
    <location>
        <begin position="61"/>
        <end position="78"/>
    </location>
</feature>
<feature type="transmembrane region" description="Helical" evidence="1">
    <location>
        <begin position="5"/>
        <end position="22"/>
    </location>
</feature>
<evidence type="ECO:0000256" key="1">
    <source>
        <dbReference type="SAM" id="Phobius"/>
    </source>
</evidence>
<comment type="caution">
    <text evidence="2">The sequence shown here is derived from an EMBL/GenBank/DDBJ whole genome shotgun (WGS) entry which is preliminary data.</text>
</comment>
<keyword evidence="3" id="KW-1185">Reference proteome</keyword>
<evidence type="ECO:0000313" key="3">
    <source>
        <dbReference type="Proteomes" id="UP001168642"/>
    </source>
</evidence>
<evidence type="ECO:0000313" key="2">
    <source>
        <dbReference type="EMBL" id="MDO3695083.1"/>
    </source>
</evidence>
<dbReference type="RefSeq" id="WP_302884342.1">
    <property type="nucleotide sequence ID" value="NZ_JAUMIT010000004.1"/>
</dbReference>
<keyword evidence="1" id="KW-0472">Membrane</keyword>
<gene>
    <name evidence="2" type="ORF">QVZ41_09530</name>
</gene>
<proteinExistence type="predicted"/>
<dbReference type="EMBL" id="JAUMIT010000004">
    <property type="protein sequence ID" value="MDO3695083.1"/>
    <property type="molecule type" value="Genomic_DNA"/>
</dbReference>
<organism evidence="2 3">
    <name type="scientific">Wenyingzhuangia gilva</name>
    <dbReference type="NCBI Taxonomy" id="3057677"/>
    <lineage>
        <taxon>Bacteria</taxon>
        <taxon>Pseudomonadati</taxon>
        <taxon>Bacteroidota</taxon>
        <taxon>Flavobacteriia</taxon>
        <taxon>Flavobacteriales</taxon>
        <taxon>Flavobacteriaceae</taxon>
        <taxon>Wenyingzhuangia</taxon>
    </lineage>
</organism>
<protein>
    <submittedName>
        <fullName evidence="2">Uncharacterized protein</fullName>
    </submittedName>
</protein>
<keyword evidence="1" id="KW-1133">Transmembrane helix</keyword>
<feature type="transmembrane region" description="Helical" evidence="1">
    <location>
        <begin position="28"/>
        <end position="49"/>
    </location>
</feature>
<accession>A0ABT8VSY6</accession>
<sequence length="127" mass="14355">MKTGALLTILISELLILMMMSLDIQSSTLSFVSTLVVVVIIAFSFSALLQNIKSLTSSKKYGISGLIGVVAGLFYYWWASKHFETIAAWLKTYGLYFLFIIIFICALFLYAYKGEKKQKHLEETPHI</sequence>
<reference evidence="2" key="1">
    <citation type="submission" date="2023-07" db="EMBL/GenBank/DDBJ databases">
        <title>Wenyingzhuangia sp. chi5 genome sequencing and assembly.</title>
        <authorList>
            <person name="Park S."/>
        </authorList>
    </citation>
    <scope>NUCLEOTIDE SEQUENCE</scope>
    <source>
        <strain evidence="2">Chi5</strain>
    </source>
</reference>
<name>A0ABT8VSY6_9FLAO</name>
<feature type="transmembrane region" description="Helical" evidence="1">
    <location>
        <begin position="93"/>
        <end position="112"/>
    </location>
</feature>
<dbReference type="Proteomes" id="UP001168642">
    <property type="component" value="Unassembled WGS sequence"/>
</dbReference>